<dbReference type="HOGENOM" id="CLU_025086_0_1_0"/>
<feature type="binding site" evidence="13">
    <location>
        <position position="255"/>
    </location>
    <ligand>
        <name>Mg(2+)</name>
        <dbReference type="ChEBI" id="CHEBI:18420"/>
        <note>shared with beta subunit</note>
    </ligand>
</feature>
<sequence>MVSDIREFDLEKALKEISEATNSAELQVIKARYLGKQGLVTSMLKKIRELPPEERKGYGKMVNQFKRTLEEKISEKRRVLEMEARKIRELEDRYDVSLPGARRDRGALHLLTQVMEEVQEIWSSMGFEVVLGPEIEEVYYNFEALNTPEWHPARDMHDTFYLDERWLLRTHTSPVQIRVMESRKPPLAIFSPGKCYRKDTPDSTHLPMFHQFEVLYVDRHVSVAHLKGVLEVFVKRMFGENRKIRLGPSFFPFTEPSFEVDVSCGICGGTGCRSCGGTGWLEILGSGMVHPNVFRNVGYDPEIWSGFALGTGVERIAMLKYNLGDIRDLLRNDRRFLKKFMGVNA</sequence>
<evidence type="ECO:0000256" key="7">
    <source>
        <dbReference type="ARBA" id="ARBA00022741"/>
    </source>
</evidence>
<evidence type="ECO:0000256" key="12">
    <source>
        <dbReference type="ARBA" id="ARBA00049255"/>
    </source>
</evidence>
<evidence type="ECO:0000256" key="2">
    <source>
        <dbReference type="ARBA" id="ARBA00010207"/>
    </source>
</evidence>
<dbReference type="GO" id="GO:0006432">
    <property type="term" value="P:phenylalanyl-tRNA aminoacylation"/>
    <property type="evidence" value="ECO:0007669"/>
    <property type="project" value="UniProtKB-UniRule"/>
</dbReference>
<dbReference type="SUPFAM" id="SSF46589">
    <property type="entry name" value="tRNA-binding arm"/>
    <property type="match status" value="1"/>
</dbReference>
<evidence type="ECO:0000256" key="13">
    <source>
        <dbReference type="HAMAP-Rule" id="MF_00281"/>
    </source>
</evidence>
<organism evidence="16 17">
    <name type="scientific">Kosmotoga olearia (strain ATCC BAA-1733 / DSM 21960 / TBF 19.5.1)</name>
    <dbReference type="NCBI Taxonomy" id="521045"/>
    <lineage>
        <taxon>Bacteria</taxon>
        <taxon>Thermotogati</taxon>
        <taxon>Thermotogota</taxon>
        <taxon>Thermotogae</taxon>
        <taxon>Kosmotogales</taxon>
        <taxon>Kosmotogaceae</taxon>
        <taxon>Kosmotoga</taxon>
    </lineage>
</organism>
<evidence type="ECO:0000256" key="6">
    <source>
        <dbReference type="ARBA" id="ARBA00022723"/>
    </source>
</evidence>
<dbReference type="eggNOG" id="COG0016">
    <property type="taxonomic scope" value="Bacteria"/>
</dbReference>
<evidence type="ECO:0000256" key="5">
    <source>
        <dbReference type="ARBA" id="ARBA00022598"/>
    </source>
</evidence>
<keyword evidence="7 13" id="KW-0547">Nucleotide-binding</keyword>
<dbReference type="GO" id="GO:0000287">
    <property type="term" value="F:magnesium ion binding"/>
    <property type="evidence" value="ECO:0007669"/>
    <property type="project" value="UniProtKB-UniRule"/>
</dbReference>
<feature type="coiled-coil region" evidence="14">
    <location>
        <begin position="66"/>
        <end position="93"/>
    </location>
</feature>
<gene>
    <name evidence="13" type="primary">pheS</name>
    <name evidence="16" type="ordered locus">Kole_2146</name>
</gene>
<dbReference type="InterPro" id="IPR006195">
    <property type="entry name" value="aa-tRNA-synth_II"/>
</dbReference>
<evidence type="ECO:0000256" key="9">
    <source>
        <dbReference type="ARBA" id="ARBA00022842"/>
    </source>
</evidence>
<dbReference type="InterPro" id="IPR004529">
    <property type="entry name" value="Phe-tRNA-synth_IIc_asu"/>
</dbReference>
<dbReference type="CDD" id="cd00496">
    <property type="entry name" value="PheRS_alpha_core"/>
    <property type="match status" value="1"/>
</dbReference>
<dbReference type="STRING" id="521045.Kole_2146"/>
<keyword evidence="5 13" id="KW-0436">Ligase</keyword>
<comment type="subcellular location">
    <subcellularLocation>
        <location evidence="1 13">Cytoplasm</location>
    </subcellularLocation>
</comment>
<dbReference type="InterPro" id="IPR045864">
    <property type="entry name" value="aa-tRNA-synth_II/BPL/LPL"/>
</dbReference>
<keyword evidence="11 13" id="KW-0030">Aminoacyl-tRNA synthetase</keyword>
<dbReference type="Proteomes" id="UP000002382">
    <property type="component" value="Chromosome"/>
</dbReference>
<evidence type="ECO:0000256" key="1">
    <source>
        <dbReference type="ARBA" id="ARBA00004496"/>
    </source>
</evidence>
<dbReference type="SUPFAM" id="SSF55681">
    <property type="entry name" value="Class II aaRS and biotin synthetases"/>
    <property type="match status" value="1"/>
</dbReference>
<evidence type="ECO:0000256" key="11">
    <source>
        <dbReference type="ARBA" id="ARBA00023146"/>
    </source>
</evidence>
<evidence type="ECO:0000256" key="14">
    <source>
        <dbReference type="SAM" id="Coils"/>
    </source>
</evidence>
<evidence type="ECO:0000313" key="17">
    <source>
        <dbReference type="Proteomes" id="UP000002382"/>
    </source>
</evidence>
<dbReference type="GO" id="GO:0005524">
    <property type="term" value="F:ATP binding"/>
    <property type="evidence" value="ECO:0007669"/>
    <property type="project" value="UniProtKB-UniRule"/>
</dbReference>
<protein>
    <recommendedName>
        <fullName evidence="13">Phenylalanine--tRNA ligase alpha subunit</fullName>
        <ecNumber evidence="13">6.1.1.20</ecNumber>
    </recommendedName>
    <alternativeName>
        <fullName evidence="13">Phenylalanyl-tRNA synthetase alpha subunit</fullName>
        <shortName evidence="13">PheRS</shortName>
    </alternativeName>
</protein>
<keyword evidence="9 13" id="KW-0460">Magnesium</keyword>
<keyword evidence="4 13" id="KW-0963">Cytoplasm</keyword>
<dbReference type="Pfam" id="PF01409">
    <property type="entry name" value="tRNA-synt_2d"/>
    <property type="match status" value="1"/>
</dbReference>
<dbReference type="OrthoDB" id="9800719at2"/>
<dbReference type="GO" id="GO:0004826">
    <property type="term" value="F:phenylalanine-tRNA ligase activity"/>
    <property type="evidence" value="ECO:0007669"/>
    <property type="project" value="UniProtKB-UniRule"/>
</dbReference>
<dbReference type="PANTHER" id="PTHR11538:SF41">
    <property type="entry name" value="PHENYLALANINE--TRNA LIGASE, MITOCHONDRIAL"/>
    <property type="match status" value="1"/>
</dbReference>
<dbReference type="InterPro" id="IPR022911">
    <property type="entry name" value="Phe_tRNA_ligase_alpha1_bac"/>
</dbReference>
<dbReference type="PROSITE" id="PS50862">
    <property type="entry name" value="AA_TRNA_LIGASE_II"/>
    <property type="match status" value="1"/>
</dbReference>
<dbReference type="GO" id="GO:0000049">
    <property type="term" value="F:tRNA binding"/>
    <property type="evidence" value="ECO:0007669"/>
    <property type="project" value="InterPro"/>
</dbReference>
<evidence type="ECO:0000259" key="15">
    <source>
        <dbReference type="PROSITE" id="PS50862"/>
    </source>
</evidence>
<comment type="subunit">
    <text evidence="3 13">Tetramer of two alpha and two beta subunits.</text>
</comment>
<keyword evidence="8 13" id="KW-0067">ATP-binding</keyword>
<comment type="similarity">
    <text evidence="2 13">Belongs to the class-II aminoacyl-tRNA synthetase family. Phe-tRNA synthetase alpha subunit type 1 subfamily.</text>
</comment>
<dbReference type="KEGG" id="kol:Kole_2146"/>
<dbReference type="HAMAP" id="MF_00281">
    <property type="entry name" value="Phe_tRNA_synth_alpha1"/>
    <property type="match status" value="1"/>
</dbReference>
<dbReference type="InterPro" id="IPR002319">
    <property type="entry name" value="Phenylalanyl-tRNA_Synthase"/>
</dbReference>
<dbReference type="Pfam" id="PF02912">
    <property type="entry name" value="Phe_tRNA-synt_N"/>
    <property type="match status" value="1"/>
</dbReference>
<keyword evidence="10 13" id="KW-0648">Protein biosynthesis</keyword>
<keyword evidence="17" id="KW-1185">Reference proteome</keyword>
<evidence type="ECO:0000256" key="8">
    <source>
        <dbReference type="ARBA" id="ARBA00022840"/>
    </source>
</evidence>
<dbReference type="GO" id="GO:0005737">
    <property type="term" value="C:cytoplasm"/>
    <property type="evidence" value="ECO:0007669"/>
    <property type="project" value="UniProtKB-SubCell"/>
</dbReference>
<dbReference type="EMBL" id="CP001634">
    <property type="protein sequence ID" value="ACR80823.1"/>
    <property type="molecule type" value="Genomic_DNA"/>
</dbReference>
<keyword evidence="14" id="KW-0175">Coiled coil</keyword>
<evidence type="ECO:0000256" key="4">
    <source>
        <dbReference type="ARBA" id="ARBA00022490"/>
    </source>
</evidence>
<dbReference type="PANTHER" id="PTHR11538">
    <property type="entry name" value="PHENYLALANYL-TRNA SYNTHETASE"/>
    <property type="match status" value="1"/>
</dbReference>
<name>C5CIP0_KOSOT</name>
<evidence type="ECO:0000256" key="10">
    <source>
        <dbReference type="ARBA" id="ARBA00022917"/>
    </source>
</evidence>
<dbReference type="InterPro" id="IPR004188">
    <property type="entry name" value="Phe-tRNA_ligase_II_N"/>
</dbReference>
<dbReference type="FunFam" id="3.30.930.10:FF:000003">
    <property type="entry name" value="Phenylalanine--tRNA ligase alpha subunit"/>
    <property type="match status" value="1"/>
</dbReference>
<keyword evidence="6 13" id="KW-0479">Metal-binding</keyword>
<dbReference type="AlphaFoldDB" id="C5CIP0"/>
<dbReference type="EC" id="6.1.1.20" evidence="13"/>
<reference evidence="16 17" key="1">
    <citation type="submission" date="2009-06" db="EMBL/GenBank/DDBJ databases">
        <title>Complete sequence of Thermotogales bacterium TBF 19.5.1.</title>
        <authorList>
            <consortium name="US DOE Joint Genome Institute"/>
            <person name="Lucas S."/>
            <person name="Copeland A."/>
            <person name="Lapidus A."/>
            <person name="Glavina del Rio T."/>
            <person name="Tice H."/>
            <person name="Bruce D."/>
            <person name="Goodwin L."/>
            <person name="Pitluck S."/>
            <person name="Chertkov O."/>
            <person name="Brettin T."/>
            <person name="Detter J.C."/>
            <person name="Han C."/>
            <person name="Schmutz J."/>
            <person name="Larimer F."/>
            <person name="Land M."/>
            <person name="Hauser L."/>
            <person name="Kyrpides N."/>
            <person name="Ovchinnikova G."/>
            <person name="Noll K."/>
        </authorList>
    </citation>
    <scope>NUCLEOTIDE SEQUENCE [LARGE SCALE GENOMIC DNA]</scope>
    <source>
        <strain evidence="17">ATCC BAA-1733 / DSM 21960 / TBF 19.5.1</strain>
    </source>
</reference>
<dbReference type="Gene3D" id="3.30.930.10">
    <property type="entry name" value="Bira Bifunctional Protein, Domain 2"/>
    <property type="match status" value="1"/>
</dbReference>
<comment type="catalytic activity">
    <reaction evidence="12 13">
        <text>tRNA(Phe) + L-phenylalanine + ATP = L-phenylalanyl-tRNA(Phe) + AMP + diphosphate + H(+)</text>
        <dbReference type="Rhea" id="RHEA:19413"/>
        <dbReference type="Rhea" id="RHEA-COMP:9668"/>
        <dbReference type="Rhea" id="RHEA-COMP:9699"/>
        <dbReference type="ChEBI" id="CHEBI:15378"/>
        <dbReference type="ChEBI" id="CHEBI:30616"/>
        <dbReference type="ChEBI" id="CHEBI:33019"/>
        <dbReference type="ChEBI" id="CHEBI:58095"/>
        <dbReference type="ChEBI" id="CHEBI:78442"/>
        <dbReference type="ChEBI" id="CHEBI:78531"/>
        <dbReference type="ChEBI" id="CHEBI:456215"/>
        <dbReference type="EC" id="6.1.1.20"/>
    </reaction>
</comment>
<dbReference type="InterPro" id="IPR010978">
    <property type="entry name" value="tRNA-bd_arm"/>
</dbReference>
<accession>C5CIP0</accession>
<feature type="domain" description="Aminoacyl-transfer RNA synthetases class-II family profile" evidence="15">
    <location>
        <begin position="108"/>
        <end position="339"/>
    </location>
</feature>
<reference evidence="16 17" key="2">
    <citation type="journal article" date="2011" name="J. Bacteriol.">
        <title>Genome Sequence of Kosmotoga olearia Strain TBF 19.5.1, a Thermophilic Bacterium with a Wide Growth Temperature Range, Isolated from the Troll B Oil Platform in the North Sea.</title>
        <authorList>
            <person name="Swithers K.S."/>
            <person name="Dipippo J.L."/>
            <person name="Bruce D.C."/>
            <person name="Detter C."/>
            <person name="Tapia R."/>
            <person name="Han S."/>
            <person name="Goodwin L.A."/>
            <person name="Han J."/>
            <person name="Woyke T."/>
            <person name="Pitluck S."/>
            <person name="Pennacchio L."/>
            <person name="Nolan M."/>
            <person name="Mikhailova N."/>
            <person name="Land M.L."/>
            <person name="Nesbo C.L."/>
            <person name="Gogarten J.P."/>
            <person name="Noll K.M."/>
        </authorList>
    </citation>
    <scope>NUCLEOTIDE SEQUENCE [LARGE SCALE GENOMIC DNA]</scope>
    <source>
        <strain evidence="17">ATCC BAA-1733 / DSM 21960 / TBF 19.5.1</strain>
    </source>
</reference>
<comment type="cofactor">
    <cofactor evidence="13">
        <name>Mg(2+)</name>
        <dbReference type="ChEBI" id="CHEBI:18420"/>
    </cofactor>
    <text evidence="13">Binds 2 magnesium ions per tetramer.</text>
</comment>
<dbReference type="NCBIfam" id="TIGR00468">
    <property type="entry name" value="pheS"/>
    <property type="match status" value="1"/>
</dbReference>
<proteinExistence type="inferred from homology"/>
<evidence type="ECO:0000256" key="3">
    <source>
        <dbReference type="ARBA" id="ARBA00011209"/>
    </source>
</evidence>
<dbReference type="RefSeq" id="WP_015869464.1">
    <property type="nucleotide sequence ID" value="NC_012785.1"/>
</dbReference>
<evidence type="ECO:0000313" key="16">
    <source>
        <dbReference type="EMBL" id="ACR80823.1"/>
    </source>
</evidence>